<comment type="caution">
    <text evidence="2">The sequence shown here is derived from an EMBL/GenBank/DDBJ whole genome shotgun (WGS) entry which is preliminary data.</text>
</comment>
<dbReference type="Pfam" id="PF14606">
    <property type="entry name" value="Lipase_GDSL_3"/>
    <property type="match status" value="1"/>
</dbReference>
<dbReference type="EMBL" id="BHWB01000006">
    <property type="protein sequence ID" value="GCB35477.1"/>
    <property type="molecule type" value="Genomic_DNA"/>
</dbReference>
<dbReference type="InterPro" id="IPR036514">
    <property type="entry name" value="SGNH_hydro_sf"/>
</dbReference>
<sequence length="69" mass="7922">MRSGFGYWGRIHPLKKKGYKNLHYLKADGLTGKDGESTVDGEHFTDLGFYRFAEGISPMVKKLMKRAER</sequence>
<dbReference type="AlphaFoldDB" id="A0A401LVE6"/>
<dbReference type="Proteomes" id="UP000288079">
    <property type="component" value="Unassembled WGS sequence"/>
</dbReference>
<evidence type="ECO:0000313" key="2">
    <source>
        <dbReference type="EMBL" id="GCB35477.1"/>
    </source>
</evidence>
<feature type="domain" description="SGNH hydrolase-type esterase" evidence="1">
    <location>
        <begin position="13"/>
        <end position="60"/>
    </location>
</feature>
<dbReference type="InterPro" id="IPR013830">
    <property type="entry name" value="SGNH_hydro"/>
</dbReference>
<dbReference type="OrthoDB" id="6044697at2"/>
<dbReference type="GO" id="GO:0016788">
    <property type="term" value="F:hydrolase activity, acting on ester bonds"/>
    <property type="evidence" value="ECO:0007669"/>
    <property type="project" value="UniProtKB-ARBA"/>
</dbReference>
<proteinExistence type="predicted"/>
<accession>A0A401LVE6</accession>
<reference evidence="2 3" key="1">
    <citation type="submission" date="2018-10" db="EMBL/GenBank/DDBJ databases">
        <title>Draft Genome Sequence of Bacteroides sp. KCTC 15687.</title>
        <authorList>
            <person name="Yu S.Y."/>
            <person name="Kim J.S."/>
            <person name="Oh B.S."/>
            <person name="Park S.H."/>
            <person name="Kang S.W."/>
            <person name="Park J.E."/>
            <person name="Choi S.H."/>
            <person name="Han K.I."/>
            <person name="Lee K.C."/>
            <person name="Eom M.K."/>
            <person name="Suh M.K."/>
            <person name="Lee D.H."/>
            <person name="Yoon H."/>
            <person name="Kim B."/>
            <person name="Yang S.J."/>
            <person name="Lee J.S."/>
            <person name="Lee J.H."/>
        </authorList>
    </citation>
    <scope>NUCLEOTIDE SEQUENCE [LARGE SCALE GENOMIC DNA]</scope>
    <source>
        <strain evidence="2 3">KCTC 15687</strain>
    </source>
</reference>
<keyword evidence="3" id="KW-1185">Reference proteome</keyword>
<dbReference type="Gene3D" id="3.40.50.1110">
    <property type="entry name" value="SGNH hydrolase"/>
    <property type="match status" value="1"/>
</dbReference>
<evidence type="ECO:0000259" key="1">
    <source>
        <dbReference type="Pfam" id="PF14606"/>
    </source>
</evidence>
<evidence type="ECO:0000313" key="3">
    <source>
        <dbReference type="Proteomes" id="UP000288079"/>
    </source>
</evidence>
<organism evidence="2 3">
    <name type="scientific">Bacteroides faecalis</name>
    <dbReference type="NCBI Taxonomy" id="2447885"/>
    <lineage>
        <taxon>Bacteria</taxon>
        <taxon>Pseudomonadati</taxon>
        <taxon>Bacteroidota</taxon>
        <taxon>Bacteroidia</taxon>
        <taxon>Bacteroidales</taxon>
        <taxon>Bacteroidaceae</taxon>
        <taxon>Bacteroides</taxon>
    </lineage>
</organism>
<name>A0A401LVE6_9BACE</name>
<gene>
    <name evidence="2" type="ORF">KGMB02408_24220</name>
</gene>
<protein>
    <recommendedName>
        <fullName evidence="1">SGNH hydrolase-type esterase domain-containing protein</fullName>
    </recommendedName>
</protein>